<reference evidence="14" key="1">
    <citation type="submission" date="2018-11" db="EMBL/GenBank/DDBJ databases">
        <authorList>
            <person name="Alioto T."/>
            <person name="Alioto T."/>
        </authorList>
    </citation>
    <scope>NUCLEOTIDE SEQUENCE</scope>
</reference>
<evidence type="ECO:0000256" key="1">
    <source>
        <dbReference type="ARBA" id="ARBA00004651"/>
    </source>
</evidence>
<evidence type="ECO:0000313" key="15">
    <source>
        <dbReference type="Proteomes" id="UP000596742"/>
    </source>
</evidence>
<proteinExistence type="predicted"/>
<evidence type="ECO:0000256" key="11">
    <source>
        <dbReference type="SAM" id="MobiDB-lite"/>
    </source>
</evidence>
<dbReference type="GO" id="GO:0004930">
    <property type="term" value="F:G protein-coupled receptor activity"/>
    <property type="evidence" value="ECO:0007669"/>
    <property type="project" value="UniProtKB-KW"/>
</dbReference>
<dbReference type="PANTHER" id="PTHR45695:SF23">
    <property type="entry name" value="GALANIN-LIKE G-PROTEIN COUPLED RECEPTOR NPR-9"/>
    <property type="match status" value="1"/>
</dbReference>
<dbReference type="OrthoDB" id="5987936at2759"/>
<sequence>MEINTDDINSSSEYMLLYAEDLNISIAEELVETPEWEYRFAVPAIFLIFMITGMLGNGLVVLVFIKNKTFRTITNMFLLNLAVTDLMYLSFCVPFGATRYYKGYWIFGNTLCKFVQYMMTVCLSLHVLTLAAVGIDRYLAIVHPIIALSIRTKKRCIFVILCIWFLSLSSFMPVIFINREFKASQFMAFCLEELSETDSKIYAIAMLVLFYVIPQCILGFCYLQIARRMKETMTKSRLAPVTIVSMKRRGRLVRLVAIVALAFAISWLPLHMAAIISVSSDNSNSAFIYHLQNVAPCFSYANSVVNPFIYSFMSKTFRKFFKATFKCRSINITSSLLVDDADAVVSTHDRRHRGLELRSVRNRATQTPRSAKTWKRERKPAPKPVDTPEETVTLPLVESLL</sequence>
<feature type="region of interest" description="Disordered" evidence="11">
    <location>
        <begin position="360"/>
        <end position="389"/>
    </location>
</feature>
<feature type="transmembrane region" description="Helical" evidence="12">
    <location>
        <begin position="40"/>
        <end position="65"/>
    </location>
</feature>
<dbReference type="Gene3D" id="1.20.1070.10">
    <property type="entry name" value="Rhodopsin 7-helix transmembrane proteins"/>
    <property type="match status" value="1"/>
</dbReference>
<evidence type="ECO:0000256" key="8">
    <source>
        <dbReference type="ARBA" id="ARBA00023170"/>
    </source>
</evidence>
<dbReference type="InterPro" id="IPR017452">
    <property type="entry name" value="GPCR_Rhodpsn_7TM"/>
</dbReference>
<dbReference type="AlphaFoldDB" id="A0A8B6G2L3"/>
<feature type="transmembrane region" description="Helical" evidence="12">
    <location>
        <begin position="117"/>
        <end position="135"/>
    </location>
</feature>
<keyword evidence="9" id="KW-0325">Glycoprotein</keyword>
<dbReference type="InterPro" id="IPR000276">
    <property type="entry name" value="GPCR_Rhodpsn"/>
</dbReference>
<comment type="caution">
    <text evidence="14">The sequence shown here is derived from an EMBL/GenBank/DDBJ whole genome shotgun (WGS) entry which is preliminary data.</text>
</comment>
<dbReference type="PROSITE" id="PS50262">
    <property type="entry name" value="G_PROTEIN_RECEP_F1_2"/>
    <property type="match status" value="1"/>
</dbReference>
<accession>A0A8B6G2L3</accession>
<keyword evidence="6 12" id="KW-0472">Membrane</keyword>
<keyword evidence="7" id="KW-1015">Disulfide bond</keyword>
<evidence type="ECO:0000313" key="14">
    <source>
        <dbReference type="EMBL" id="VDI57778.1"/>
    </source>
</evidence>
<evidence type="ECO:0000256" key="5">
    <source>
        <dbReference type="ARBA" id="ARBA00023040"/>
    </source>
</evidence>
<keyword evidence="15" id="KW-1185">Reference proteome</keyword>
<feature type="transmembrane region" description="Helical" evidence="12">
    <location>
        <begin position="288"/>
        <end position="312"/>
    </location>
</feature>
<keyword evidence="2" id="KW-1003">Cell membrane</keyword>
<dbReference type="PRINTS" id="PR00663">
    <property type="entry name" value="GALANINR"/>
</dbReference>
<dbReference type="Pfam" id="PF00001">
    <property type="entry name" value="7tm_1"/>
    <property type="match status" value="1"/>
</dbReference>
<name>A0A8B6G2L3_MYTGA</name>
<organism evidence="14 15">
    <name type="scientific">Mytilus galloprovincialis</name>
    <name type="common">Mediterranean mussel</name>
    <dbReference type="NCBI Taxonomy" id="29158"/>
    <lineage>
        <taxon>Eukaryota</taxon>
        <taxon>Metazoa</taxon>
        <taxon>Spiralia</taxon>
        <taxon>Lophotrochozoa</taxon>
        <taxon>Mollusca</taxon>
        <taxon>Bivalvia</taxon>
        <taxon>Autobranchia</taxon>
        <taxon>Pteriomorphia</taxon>
        <taxon>Mytilida</taxon>
        <taxon>Mytiloidea</taxon>
        <taxon>Mytilidae</taxon>
        <taxon>Mytilinae</taxon>
        <taxon>Mytilus</taxon>
    </lineage>
</organism>
<evidence type="ECO:0000256" key="3">
    <source>
        <dbReference type="ARBA" id="ARBA00022692"/>
    </source>
</evidence>
<gene>
    <name evidence="14" type="ORF">MGAL_10B033783</name>
</gene>
<feature type="transmembrane region" description="Helical" evidence="12">
    <location>
        <begin position="77"/>
        <end position="97"/>
    </location>
</feature>
<keyword evidence="3 12" id="KW-0812">Transmembrane</keyword>
<keyword evidence="10" id="KW-0807">Transducer</keyword>
<dbReference type="EMBL" id="UYJE01007769">
    <property type="protein sequence ID" value="VDI57778.1"/>
    <property type="molecule type" value="Genomic_DNA"/>
</dbReference>
<evidence type="ECO:0000256" key="9">
    <source>
        <dbReference type="ARBA" id="ARBA00023180"/>
    </source>
</evidence>
<evidence type="ECO:0000256" key="12">
    <source>
        <dbReference type="SAM" id="Phobius"/>
    </source>
</evidence>
<dbReference type="Proteomes" id="UP000596742">
    <property type="component" value="Unassembled WGS sequence"/>
</dbReference>
<evidence type="ECO:0000259" key="13">
    <source>
        <dbReference type="PROSITE" id="PS50262"/>
    </source>
</evidence>
<evidence type="ECO:0000256" key="10">
    <source>
        <dbReference type="ARBA" id="ARBA00023224"/>
    </source>
</evidence>
<comment type="subcellular location">
    <subcellularLocation>
        <location evidence="1">Cell membrane</location>
        <topology evidence="1">Multi-pass membrane protein</topology>
    </subcellularLocation>
</comment>
<dbReference type="GO" id="GO:0005886">
    <property type="term" value="C:plasma membrane"/>
    <property type="evidence" value="ECO:0007669"/>
    <property type="project" value="UniProtKB-SubCell"/>
</dbReference>
<dbReference type="PRINTS" id="PR00237">
    <property type="entry name" value="GPCRRHODOPSN"/>
</dbReference>
<keyword evidence="8 14" id="KW-0675">Receptor</keyword>
<feature type="transmembrane region" description="Helical" evidence="12">
    <location>
        <begin position="255"/>
        <end position="276"/>
    </location>
</feature>
<feature type="transmembrane region" description="Helical" evidence="12">
    <location>
        <begin position="156"/>
        <end position="177"/>
    </location>
</feature>
<dbReference type="InterPro" id="IPR000405">
    <property type="entry name" value="Galanin_rcpt"/>
</dbReference>
<evidence type="ECO:0000256" key="7">
    <source>
        <dbReference type="ARBA" id="ARBA00023157"/>
    </source>
</evidence>
<evidence type="ECO:0000256" key="4">
    <source>
        <dbReference type="ARBA" id="ARBA00022989"/>
    </source>
</evidence>
<keyword evidence="5" id="KW-0297">G-protein coupled receptor</keyword>
<keyword evidence="4 12" id="KW-1133">Transmembrane helix</keyword>
<dbReference type="SUPFAM" id="SSF81321">
    <property type="entry name" value="Family A G protein-coupled receptor-like"/>
    <property type="match status" value="1"/>
</dbReference>
<protein>
    <submittedName>
        <fullName evidence="14">Galanin receptor 1</fullName>
    </submittedName>
</protein>
<dbReference type="SMART" id="SM01381">
    <property type="entry name" value="7TM_GPCR_Srsx"/>
    <property type="match status" value="1"/>
</dbReference>
<evidence type="ECO:0000256" key="6">
    <source>
        <dbReference type="ARBA" id="ARBA00023136"/>
    </source>
</evidence>
<feature type="transmembrane region" description="Helical" evidence="12">
    <location>
        <begin position="201"/>
        <end position="223"/>
    </location>
</feature>
<feature type="domain" description="G-protein coupled receptors family 1 profile" evidence="13">
    <location>
        <begin position="56"/>
        <end position="310"/>
    </location>
</feature>
<dbReference type="PANTHER" id="PTHR45695">
    <property type="entry name" value="LEUCOKININ RECEPTOR-RELATED"/>
    <property type="match status" value="1"/>
</dbReference>
<evidence type="ECO:0000256" key="2">
    <source>
        <dbReference type="ARBA" id="ARBA00022475"/>
    </source>
</evidence>